<dbReference type="EMBL" id="JAAWWB010000030">
    <property type="protein sequence ID" value="KAG6745884.1"/>
    <property type="molecule type" value="Genomic_DNA"/>
</dbReference>
<dbReference type="OrthoDB" id="439808at2759"/>
<evidence type="ECO:0000313" key="6">
    <source>
        <dbReference type="Proteomes" id="UP000886885"/>
    </source>
</evidence>
<dbReference type="Pfam" id="PF00076">
    <property type="entry name" value="RRM_1"/>
    <property type="match status" value="1"/>
</dbReference>
<keyword evidence="6" id="KW-1185">Reference proteome</keyword>
<dbReference type="InterPro" id="IPR048289">
    <property type="entry name" value="RRM2_NsCP33-like"/>
</dbReference>
<evidence type="ECO:0000256" key="1">
    <source>
        <dbReference type="ARBA" id="ARBA00022884"/>
    </source>
</evidence>
<protein>
    <recommendedName>
        <fullName evidence="4">RRM domain-containing protein</fullName>
    </recommendedName>
</protein>
<dbReference type="AlphaFoldDB" id="A0A8X8CAP7"/>
<proteinExistence type="predicted"/>
<feature type="compositionally biased region" description="Polar residues" evidence="3">
    <location>
        <begin position="228"/>
        <end position="237"/>
    </location>
</feature>
<evidence type="ECO:0000313" key="5">
    <source>
        <dbReference type="EMBL" id="KAG6745884.1"/>
    </source>
</evidence>
<keyword evidence="1 2" id="KW-0694">RNA-binding</keyword>
<dbReference type="Proteomes" id="UP000886885">
    <property type="component" value="Chromosome 15D"/>
</dbReference>
<dbReference type="FunFam" id="3.30.70.330:FF:000631">
    <property type="entry name" value="Glycine-rich RNA-binding protein 3, mitochondrial"/>
    <property type="match status" value="1"/>
</dbReference>
<dbReference type="PROSITE" id="PS50102">
    <property type="entry name" value="RRM"/>
    <property type="match status" value="1"/>
</dbReference>
<dbReference type="PANTHER" id="PTHR48027">
    <property type="entry name" value="HETEROGENEOUS NUCLEAR RIBONUCLEOPROTEIN 87F-RELATED"/>
    <property type="match status" value="1"/>
</dbReference>
<name>A0A8X8CAP7_POPTO</name>
<dbReference type="InterPro" id="IPR052462">
    <property type="entry name" value="SLIRP/GR-RBP-like"/>
</dbReference>
<comment type="caution">
    <text evidence="5">The sequence shown here is derived from an EMBL/GenBank/DDBJ whole genome shotgun (WGS) entry which is preliminary data.</text>
</comment>
<evidence type="ECO:0000259" key="4">
    <source>
        <dbReference type="PROSITE" id="PS50102"/>
    </source>
</evidence>
<accession>A0A8X8CAP7</accession>
<organism evidence="5 6">
    <name type="scientific">Populus tomentosa</name>
    <name type="common">Chinese white poplar</name>
    <dbReference type="NCBI Taxonomy" id="118781"/>
    <lineage>
        <taxon>Eukaryota</taxon>
        <taxon>Viridiplantae</taxon>
        <taxon>Streptophyta</taxon>
        <taxon>Embryophyta</taxon>
        <taxon>Tracheophyta</taxon>
        <taxon>Spermatophyta</taxon>
        <taxon>Magnoliopsida</taxon>
        <taxon>eudicotyledons</taxon>
        <taxon>Gunneridae</taxon>
        <taxon>Pentapetalae</taxon>
        <taxon>rosids</taxon>
        <taxon>fabids</taxon>
        <taxon>Malpighiales</taxon>
        <taxon>Salicaceae</taxon>
        <taxon>Saliceae</taxon>
        <taxon>Populus</taxon>
    </lineage>
</organism>
<dbReference type="GO" id="GO:0003723">
    <property type="term" value="F:RNA binding"/>
    <property type="evidence" value="ECO:0007669"/>
    <property type="project" value="UniProtKB-UniRule"/>
</dbReference>
<sequence length="262" mass="26967">MAFLSKVGNMLRQTANRQIASEISASRPSIYQALRCMSSSKIFIGGISFQTDDNGLKEAFDKYGNVVEARIIMDRDTGRSRGFGFITYTSSEEASSAIQAMDGQDLHGRRVRVNYATERPQRTFNNNYGNYGGGGYGGGGGYSGGGGYGGGGYSGGGGYGSNDGGNYGGTNVSYGDDKTNYAGQNTTDGGAGNYGVAAGGGSSDGYTNTSVDGGYDGNAGLGYGGSNQFGANESSGDGFNLDDALDKNSKEDDDAGDFAKRA</sequence>
<dbReference type="SMART" id="SM00360">
    <property type="entry name" value="RRM"/>
    <property type="match status" value="1"/>
</dbReference>
<evidence type="ECO:0000256" key="3">
    <source>
        <dbReference type="SAM" id="MobiDB-lite"/>
    </source>
</evidence>
<dbReference type="InterPro" id="IPR000504">
    <property type="entry name" value="RRM_dom"/>
</dbReference>
<feature type="domain" description="RRM" evidence="4">
    <location>
        <begin position="40"/>
        <end position="118"/>
    </location>
</feature>
<gene>
    <name evidence="5" type="ORF">POTOM_050394</name>
</gene>
<reference evidence="5" key="1">
    <citation type="journal article" date="2020" name="bioRxiv">
        <title>Hybrid origin of Populus tomentosa Carr. identified through genome sequencing and phylogenomic analysis.</title>
        <authorList>
            <person name="An X."/>
            <person name="Gao K."/>
            <person name="Chen Z."/>
            <person name="Li J."/>
            <person name="Yang X."/>
            <person name="Yang X."/>
            <person name="Zhou J."/>
            <person name="Guo T."/>
            <person name="Zhao T."/>
            <person name="Huang S."/>
            <person name="Miao D."/>
            <person name="Khan W.U."/>
            <person name="Rao P."/>
            <person name="Ye M."/>
            <person name="Lei B."/>
            <person name="Liao W."/>
            <person name="Wang J."/>
            <person name="Ji L."/>
            <person name="Li Y."/>
            <person name="Guo B."/>
            <person name="Mustafa N.S."/>
            <person name="Li S."/>
            <person name="Yun Q."/>
            <person name="Keller S.R."/>
            <person name="Mao J."/>
            <person name="Zhang R."/>
            <person name="Strauss S.H."/>
        </authorList>
    </citation>
    <scope>NUCLEOTIDE SEQUENCE</scope>
    <source>
        <strain evidence="5">GM15</strain>
        <tissue evidence="5">Leaf</tissue>
    </source>
</reference>
<evidence type="ECO:0000256" key="2">
    <source>
        <dbReference type="PROSITE-ProRule" id="PRU00176"/>
    </source>
</evidence>
<feature type="region of interest" description="Disordered" evidence="3">
    <location>
        <begin position="222"/>
        <end position="262"/>
    </location>
</feature>
<dbReference type="CDD" id="cd21608">
    <property type="entry name" value="RRM2_NsCP33_like"/>
    <property type="match status" value="1"/>
</dbReference>